<protein>
    <submittedName>
        <fullName evidence="7">Predicted membrane protein</fullName>
    </submittedName>
</protein>
<feature type="transmembrane region" description="Helical" evidence="5">
    <location>
        <begin position="167"/>
        <end position="188"/>
    </location>
</feature>
<feature type="transmembrane region" description="Helical" evidence="5">
    <location>
        <begin position="91"/>
        <end position="108"/>
    </location>
</feature>
<keyword evidence="8" id="KW-1185">Reference proteome</keyword>
<evidence type="ECO:0000256" key="4">
    <source>
        <dbReference type="ARBA" id="ARBA00023136"/>
    </source>
</evidence>
<reference evidence="7 8" key="1">
    <citation type="journal article" date="2009" name="Stand. Genomic Sci.">
        <title>Complete genome sequence of Slackia heliotrinireducens type strain (RHS 1).</title>
        <authorList>
            <person name="Pukall R."/>
            <person name="Lapidus A."/>
            <person name="Nolan M."/>
            <person name="Copeland A."/>
            <person name="Glavina Del Rio T."/>
            <person name="Lucas S."/>
            <person name="Chen F."/>
            <person name="Tice H."/>
            <person name="Cheng J.F."/>
            <person name="Chertkov O."/>
            <person name="Bruce D."/>
            <person name="Goodwin L."/>
            <person name="Kuske C."/>
            <person name="Brettin T."/>
            <person name="Detter J.C."/>
            <person name="Han C."/>
            <person name="Pitluck S."/>
            <person name="Pati A."/>
            <person name="Mavrommatis K."/>
            <person name="Ivanova N."/>
            <person name="Ovchinnikova G."/>
            <person name="Chen A."/>
            <person name="Palaniappan K."/>
            <person name="Schneider S."/>
            <person name="Rohde M."/>
            <person name="Chain P."/>
            <person name="D'haeseleer P."/>
            <person name="Goker M."/>
            <person name="Bristow J."/>
            <person name="Eisen J.A."/>
            <person name="Markowitz V."/>
            <person name="Kyrpides N.C."/>
            <person name="Klenk H.P."/>
            <person name="Hugenholtz P."/>
        </authorList>
    </citation>
    <scope>NUCLEOTIDE SEQUENCE [LARGE SCALE GENOMIC DNA]</scope>
    <source>
        <strain evidence="8">ATCC 29202 / DSM 20476 / NCTC 11029 / RHS 1</strain>
    </source>
</reference>
<keyword evidence="2 5" id="KW-0812">Transmembrane</keyword>
<feature type="transmembrane region" description="Helical" evidence="5">
    <location>
        <begin position="58"/>
        <end position="79"/>
    </location>
</feature>
<dbReference type="HOGENOM" id="CLU_100156_0_0_11"/>
<organism evidence="7 8">
    <name type="scientific">Slackia heliotrinireducens (strain ATCC 29202 / DSM 20476 / NCTC 11029 / RHS 1)</name>
    <name type="common">Peptococcus heliotrinreducens</name>
    <dbReference type="NCBI Taxonomy" id="471855"/>
    <lineage>
        <taxon>Bacteria</taxon>
        <taxon>Bacillati</taxon>
        <taxon>Actinomycetota</taxon>
        <taxon>Coriobacteriia</taxon>
        <taxon>Eggerthellales</taxon>
        <taxon>Eggerthellaceae</taxon>
        <taxon>Slackia</taxon>
    </lineage>
</organism>
<evidence type="ECO:0000256" key="3">
    <source>
        <dbReference type="ARBA" id="ARBA00022989"/>
    </source>
</evidence>
<evidence type="ECO:0000313" key="8">
    <source>
        <dbReference type="Proteomes" id="UP000002026"/>
    </source>
</evidence>
<dbReference type="STRING" id="471855.Shel_17890"/>
<proteinExistence type="predicted"/>
<comment type="subcellular location">
    <subcellularLocation>
        <location evidence="1">Membrane</location>
        <topology evidence="1">Multi-pass membrane protein</topology>
    </subcellularLocation>
</comment>
<dbReference type="KEGG" id="shi:Shel_17890"/>
<keyword evidence="3 5" id="KW-1133">Transmembrane helix</keyword>
<dbReference type="Proteomes" id="UP000002026">
    <property type="component" value="Chromosome"/>
</dbReference>
<name>C7N7C3_SLAHD</name>
<dbReference type="InterPro" id="IPR013130">
    <property type="entry name" value="Fe3_Rdtase_TM_dom"/>
</dbReference>
<evidence type="ECO:0000256" key="2">
    <source>
        <dbReference type="ARBA" id="ARBA00022692"/>
    </source>
</evidence>
<dbReference type="EMBL" id="CP001684">
    <property type="protein sequence ID" value="ACV22808.1"/>
    <property type="molecule type" value="Genomic_DNA"/>
</dbReference>
<evidence type="ECO:0000256" key="1">
    <source>
        <dbReference type="ARBA" id="ARBA00004141"/>
    </source>
</evidence>
<accession>C7N7C3</accession>
<sequence length="223" mass="24484">MSFAIVLAVTVACVFVLRNAIMKCPAAFYALSVAAVAALLAGVNGMLPVATLRPLVLVVQRCMVALALFVVVMFIGVLPRGSKPDLWLRPIRAELSIIACILALGHMFQYLLPYARSAFGGALPTSTMVSFVVACVLFVLLTVLGVTSFRTVKRRMSGRVWKNVQRFAYLFYGLIYLHLMFMLAPAAMRGGHQALASVVVYSVVFAAYTILRVMRYLLDKRAR</sequence>
<keyword evidence="4 5" id="KW-0472">Membrane</keyword>
<dbReference type="Pfam" id="PF01794">
    <property type="entry name" value="Ferric_reduct"/>
    <property type="match status" value="1"/>
</dbReference>
<evidence type="ECO:0000256" key="5">
    <source>
        <dbReference type="SAM" id="Phobius"/>
    </source>
</evidence>
<gene>
    <name evidence="7" type="ordered locus">Shel_17890</name>
</gene>
<feature type="transmembrane region" description="Helical" evidence="5">
    <location>
        <begin position="128"/>
        <end position="146"/>
    </location>
</feature>
<dbReference type="GO" id="GO:0016020">
    <property type="term" value="C:membrane"/>
    <property type="evidence" value="ECO:0007669"/>
    <property type="project" value="UniProtKB-SubCell"/>
</dbReference>
<dbReference type="AlphaFoldDB" id="C7N7C3"/>
<evidence type="ECO:0000259" key="6">
    <source>
        <dbReference type="Pfam" id="PF01794"/>
    </source>
</evidence>
<dbReference type="RefSeq" id="WP_012798910.1">
    <property type="nucleotide sequence ID" value="NC_013165.1"/>
</dbReference>
<dbReference type="eggNOG" id="COG2717">
    <property type="taxonomic scope" value="Bacteria"/>
</dbReference>
<feature type="transmembrane region" description="Helical" evidence="5">
    <location>
        <begin position="194"/>
        <end position="214"/>
    </location>
</feature>
<feature type="domain" description="Ferric oxidoreductase" evidence="6">
    <location>
        <begin position="63"/>
        <end position="174"/>
    </location>
</feature>
<evidence type="ECO:0000313" key="7">
    <source>
        <dbReference type="EMBL" id="ACV22808.1"/>
    </source>
</evidence>